<dbReference type="FunFam" id="2.160.20.10:FF:000008">
    <property type="entry name" value="Pectinesterase"/>
    <property type="match status" value="1"/>
</dbReference>
<reference evidence="15 16" key="1">
    <citation type="journal article" date="2011" name="Science">
        <title>The Selaginella genome identifies genetic changes associated with the evolution of vascular plants.</title>
        <authorList>
            <person name="Banks J.A."/>
            <person name="Nishiyama T."/>
            <person name="Hasebe M."/>
            <person name="Bowman J.L."/>
            <person name="Gribskov M."/>
            <person name="dePamphilis C."/>
            <person name="Albert V.A."/>
            <person name="Aono N."/>
            <person name="Aoyama T."/>
            <person name="Ambrose B.A."/>
            <person name="Ashton N.W."/>
            <person name="Axtell M.J."/>
            <person name="Barker E."/>
            <person name="Barker M.S."/>
            <person name="Bennetzen J.L."/>
            <person name="Bonawitz N.D."/>
            <person name="Chapple C."/>
            <person name="Cheng C."/>
            <person name="Correa L.G."/>
            <person name="Dacre M."/>
            <person name="DeBarry J."/>
            <person name="Dreyer I."/>
            <person name="Elias M."/>
            <person name="Engstrom E.M."/>
            <person name="Estelle M."/>
            <person name="Feng L."/>
            <person name="Finet C."/>
            <person name="Floyd S.K."/>
            <person name="Frommer W.B."/>
            <person name="Fujita T."/>
            <person name="Gramzow L."/>
            <person name="Gutensohn M."/>
            <person name="Harholt J."/>
            <person name="Hattori M."/>
            <person name="Heyl A."/>
            <person name="Hirai T."/>
            <person name="Hiwatashi Y."/>
            <person name="Ishikawa M."/>
            <person name="Iwata M."/>
            <person name="Karol K.G."/>
            <person name="Koehler B."/>
            <person name="Kolukisaoglu U."/>
            <person name="Kubo M."/>
            <person name="Kurata T."/>
            <person name="Lalonde S."/>
            <person name="Li K."/>
            <person name="Li Y."/>
            <person name="Litt A."/>
            <person name="Lyons E."/>
            <person name="Manning G."/>
            <person name="Maruyama T."/>
            <person name="Michael T.P."/>
            <person name="Mikami K."/>
            <person name="Miyazaki S."/>
            <person name="Morinaga S."/>
            <person name="Murata T."/>
            <person name="Mueller-Roeber B."/>
            <person name="Nelson D.R."/>
            <person name="Obara M."/>
            <person name="Oguri Y."/>
            <person name="Olmstead R.G."/>
            <person name="Onodera N."/>
            <person name="Petersen B.L."/>
            <person name="Pils B."/>
            <person name="Prigge M."/>
            <person name="Rensing S.A."/>
            <person name="Riano-Pachon D.M."/>
            <person name="Roberts A.W."/>
            <person name="Sato Y."/>
            <person name="Scheller H.V."/>
            <person name="Schulz B."/>
            <person name="Schulz C."/>
            <person name="Shakirov E.V."/>
            <person name="Shibagaki N."/>
            <person name="Shinohara N."/>
            <person name="Shippen D.E."/>
            <person name="Soerensen I."/>
            <person name="Sotooka R."/>
            <person name="Sugimoto N."/>
            <person name="Sugita M."/>
            <person name="Sumikawa N."/>
            <person name="Tanurdzic M."/>
            <person name="Theissen G."/>
            <person name="Ulvskov P."/>
            <person name="Wakazuki S."/>
            <person name="Weng J.K."/>
            <person name="Willats W.W."/>
            <person name="Wipf D."/>
            <person name="Wolf P.G."/>
            <person name="Yang L."/>
            <person name="Zimmer A.D."/>
            <person name="Zhu Q."/>
            <person name="Mitros T."/>
            <person name="Hellsten U."/>
            <person name="Loque D."/>
            <person name="Otillar R."/>
            <person name="Salamov A."/>
            <person name="Schmutz J."/>
            <person name="Shapiro H."/>
            <person name="Lindquist E."/>
            <person name="Lucas S."/>
            <person name="Rokhsar D."/>
            <person name="Grigoriev I.V."/>
        </authorList>
    </citation>
    <scope>NUCLEOTIDE SEQUENCE [LARGE SCALE GENOMIC DNA]</scope>
</reference>
<dbReference type="Gramene" id="EFJ30040">
    <property type="protein sequence ID" value="EFJ30040"/>
    <property type="gene ID" value="SELMODRAFT_65663"/>
</dbReference>
<dbReference type="GO" id="GO:0005576">
    <property type="term" value="C:extracellular region"/>
    <property type="evidence" value="ECO:0007669"/>
    <property type="project" value="UniProtKB-SubCell"/>
</dbReference>
<keyword evidence="8 12" id="KW-0378">Hydrolase</keyword>
<dbReference type="GO" id="GO:0045490">
    <property type="term" value="P:pectin catabolic process"/>
    <property type="evidence" value="ECO:0000318"/>
    <property type="project" value="GO_Central"/>
</dbReference>
<dbReference type="KEGG" id="smo:SELMODRAFT_45575"/>
<dbReference type="Proteomes" id="UP000001514">
    <property type="component" value="Unassembled WGS sequence"/>
</dbReference>
<dbReference type="HOGENOM" id="CLU_012243_3_3_1"/>
<evidence type="ECO:0000313" key="15">
    <source>
        <dbReference type="EMBL" id="EFJ30040.1"/>
    </source>
</evidence>
<evidence type="ECO:0000313" key="16">
    <source>
        <dbReference type="Proteomes" id="UP000001514"/>
    </source>
</evidence>
<dbReference type="EC" id="3.1.1.11" evidence="5 12"/>
<comment type="similarity">
    <text evidence="4">Belongs to the pectinesterase family.</text>
</comment>
<feature type="non-terminal residue" evidence="15">
    <location>
        <position position="292"/>
    </location>
</feature>
<dbReference type="Gramene" id="EFJ08984">
    <property type="protein sequence ID" value="EFJ08984"/>
    <property type="gene ID" value="SELMODRAFT_45575"/>
</dbReference>
<keyword evidence="6" id="KW-0964">Secreted</keyword>
<evidence type="ECO:0000256" key="9">
    <source>
        <dbReference type="ARBA" id="ARBA00023085"/>
    </source>
</evidence>
<name>D8RDK1_SELML</name>
<keyword evidence="16" id="KW-1185">Reference proteome</keyword>
<dbReference type="STRING" id="88036.D8RDK1"/>
<dbReference type="PANTHER" id="PTHR31321:SF112">
    <property type="entry name" value="PECTINESTERASE"/>
    <property type="match status" value="1"/>
</dbReference>
<dbReference type="InterPro" id="IPR033131">
    <property type="entry name" value="Pectinesterase_Asp_AS"/>
</dbReference>
<evidence type="ECO:0000256" key="7">
    <source>
        <dbReference type="ARBA" id="ARBA00022729"/>
    </source>
</evidence>
<evidence type="ECO:0000256" key="4">
    <source>
        <dbReference type="ARBA" id="ARBA00008891"/>
    </source>
</evidence>
<evidence type="ECO:0000256" key="3">
    <source>
        <dbReference type="ARBA" id="ARBA00005184"/>
    </source>
</evidence>
<dbReference type="AlphaFoldDB" id="D8RDK1"/>
<comment type="pathway">
    <text evidence="3 12">Glycan metabolism; pectin degradation; 2-dehydro-3-deoxy-D-gluconate from pectin: step 1/5.</text>
</comment>
<accession>D8RDK1</accession>
<dbReference type="KEGG" id="smo:SELMODRAFT_65663"/>
<dbReference type="OrthoDB" id="2019149at2759"/>
<dbReference type="OMA" id="CELHTIK"/>
<dbReference type="InParanoid" id="D8RDK1"/>
<dbReference type="GO" id="GO:0030599">
    <property type="term" value="F:pectinesterase activity"/>
    <property type="evidence" value="ECO:0000318"/>
    <property type="project" value="GO_Central"/>
</dbReference>
<dbReference type="SUPFAM" id="SSF51126">
    <property type="entry name" value="Pectin lyase-like"/>
    <property type="match status" value="1"/>
</dbReference>
<keyword evidence="7" id="KW-0732">Signal</keyword>
<sequence>VVVDQDGNGDHASVQEAIDAVPVNNTVPITIFVSPGVYQEKVKIVESKPYITLQGSGADLTTIVWDDYAGKLGVDGSHLGTFHTATVHVSAPYFSARGITFKNSAPVQPAGSQAVAFQITGDMAAFYECNFIGAQDTLYDHSGRHYFKSCFIQGSVDFIFGNGRSLYKDCELNAIGSGALTAQKRQNASDNTGFSFVNCRILGNGLVYLGRAWGPFSRVVFLYCYMDSVINPGGWDDWGDSSRDMTVFYGEFNCTGPGANGMRRVPWSYVLTEAEAQPFLDERFIEGDAWLQ</sequence>
<dbReference type="InterPro" id="IPR012334">
    <property type="entry name" value="Pectin_lyas_fold"/>
</dbReference>
<dbReference type="PROSITE" id="PS00503">
    <property type="entry name" value="PECTINESTERASE_2"/>
    <property type="match status" value="1"/>
</dbReference>
<dbReference type="InterPro" id="IPR011050">
    <property type="entry name" value="Pectin_lyase_fold/virulence"/>
</dbReference>
<organism evidence="16">
    <name type="scientific">Selaginella moellendorffii</name>
    <name type="common">Spikemoss</name>
    <dbReference type="NCBI Taxonomy" id="88036"/>
    <lineage>
        <taxon>Eukaryota</taxon>
        <taxon>Viridiplantae</taxon>
        <taxon>Streptophyta</taxon>
        <taxon>Embryophyta</taxon>
        <taxon>Tracheophyta</taxon>
        <taxon>Lycopodiopsida</taxon>
        <taxon>Selaginellales</taxon>
        <taxon>Selaginellaceae</taxon>
        <taxon>Selaginella</taxon>
    </lineage>
</organism>
<keyword evidence="9 12" id="KW-0063">Aspartyl esterase</keyword>
<dbReference type="EMBL" id="GL377667">
    <property type="protein sequence ID" value="EFJ08984.1"/>
    <property type="molecule type" value="Genomic_DNA"/>
</dbReference>
<proteinExistence type="inferred from homology"/>
<feature type="domain" description="Pectinesterase catalytic" evidence="13">
    <location>
        <begin position="1"/>
        <end position="288"/>
    </location>
</feature>
<evidence type="ECO:0000256" key="12">
    <source>
        <dbReference type="RuleBase" id="RU000589"/>
    </source>
</evidence>
<comment type="catalytic activity">
    <reaction evidence="10 12">
        <text>[(1-&gt;4)-alpha-D-galacturonosyl methyl ester](n) + n H2O = [(1-&gt;4)-alpha-D-galacturonosyl](n) + n methanol + n H(+)</text>
        <dbReference type="Rhea" id="RHEA:22380"/>
        <dbReference type="Rhea" id="RHEA-COMP:14570"/>
        <dbReference type="Rhea" id="RHEA-COMP:14573"/>
        <dbReference type="ChEBI" id="CHEBI:15377"/>
        <dbReference type="ChEBI" id="CHEBI:15378"/>
        <dbReference type="ChEBI" id="CHEBI:17790"/>
        <dbReference type="ChEBI" id="CHEBI:140522"/>
        <dbReference type="ChEBI" id="CHEBI:140523"/>
        <dbReference type="EC" id="3.1.1.11"/>
    </reaction>
</comment>
<evidence type="ECO:0000313" key="14">
    <source>
        <dbReference type="EMBL" id="EFJ08984.1"/>
    </source>
</evidence>
<dbReference type="GO" id="GO:0042545">
    <property type="term" value="P:cell wall modification"/>
    <property type="evidence" value="ECO:0007669"/>
    <property type="project" value="UniProtKB-UniRule"/>
</dbReference>
<evidence type="ECO:0000256" key="11">
    <source>
        <dbReference type="PROSITE-ProRule" id="PRU10040"/>
    </source>
</evidence>
<dbReference type="eggNOG" id="ENOG502QQMT">
    <property type="taxonomic scope" value="Eukaryota"/>
</dbReference>
<dbReference type="EMBL" id="GL377576">
    <property type="protein sequence ID" value="EFJ30040.1"/>
    <property type="molecule type" value="Genomic_DNA"/>
</dbReference>
<evidence type="ECO:0000259" key="13">
    <source>
        <dbReference type="Pfam" id="PF01095"/>
    </source>
</evidence>
<dbReference type="PANTHER" id="PTHR31321">
    <property type="entry name" value="ACYL-COA THIOESTER HYDROLASE YBHC-RELATED"/>
    <property type="match status" value="1"/>
</dbReference>
<evidence type="ECO:0000256" key="2">
    <source>
        <dbReference type="ARBA" id="ARBA00004613"/>
    </source>
</evidence>
<feature type="active site" evidence="11">
    <location>
        <position position="157"/>
    </location>
</feature>
<evidence type="ECO:0000256" key="5">
    <source>
        <dbReference type="ARBA" id="ARBA00013229"/>
    </source>
</evidence>
<dbReference type="InterPro" id="IPR000070">
    <property type="entry name" value="Pectinesterase_cat"/>
</dbReference>
<dbReference type="Pfam" id="PF01095">
    <property type="entry name" value="Pectinesterase"/>
    <property type="match status" value="1"/>
</dbReference>
<dbReference type="UniPathway" id="UPA00545">
    <property type="reaction ID" value="UER00823"/>
</dbReference>
<evidence type="ECO:0000256" key="8">
    <source>
        <dbReference type="ARBA" id="ARBA00022801"/>
    </source>
</evidence>
<gene>
    <name evidence="14" type="ORF">SELMODRAFT_45575</name>
    <name evidence="15" type="ORF">SELMODRAFT_65663</name>
</gene>
<comment type="subcellular location">
    <subcellularLocation>
        <location evidence="1">Cell envelope</location>
    </subcellularLocation>
    <subcellularLocation>
        <location evidence="2">Secreted</location>
    </subcellularLocation>
</comment>
<protein>
    <recommendedName>
        <fullName evidence="5 12">Pectinesterase</fullName>
        <ecNumber evidence="5 12">3.1.1.11</ecNumber>
    </recommendedName>
</protein>
<feature type="non-terminal residue" evidence="15">
    <location>
        <position position="1"/>
    </location>
</feature>
<dbReference type="Gene3D" id="2.160.20.10">
    <property type="entry name" value="Single-stranded right-handed beta-helix, Pectin lyase-like"/>
    <property type="match status" value="1"/>
</dbReference>
<evidence type="ECO:0000256" key="10">
    <source>
        <dbReference type="ARBA" id="ARBA00047928"/>
    </source>
</evidence>
<evidence type="ECO:0000256" key="6">
    <source>
        <dbReference type="ARBA" id="ARBA00022525"/>
    </source>
</evidence>
<evidence type="ECO:0000256" key="1">
    <source>
        <dbReference type="ARBA" id="ARBA00004196"/>
    </source>
</evidence>